<evidence type="ECO:0000313" key="14">
    <source>
        <dbReference type="RefSeq" id="XP_013170797.1"/>
    </source>
</evidence>
<evidence type="ECO:0000256" key="6">
    <source>
        <dbReference type="ARBA" id="ARBA00023015"/>
    </source>
</evidence>
<evidence type="ECO:0000313" key="15">
    <source>
        <dbReference type="RefSeq" id="XP_013170798.1"/>
    </source>
</evidence>
<dbReference type="GO" id="GO:0008270">
    <property type="term" value="F:zinc ion binding"/>
    <property type="evidence" value="ECO:0007669"/>
    <property type="project" value="UniProtKB-KW"/>
</dbReference>
<evidence type="ECO:0000256" key="10">
    <source>
        <dbReference type="SAM" id="MobiDB-lite"/>
    </source>
</evidence>
<evidence type="ECO:0000256" key="3">
    <source>
        <dbReference type="ARBA" id="ARBA00022737"/>
    </source>
</evidence>
<proteinExistence type="predicted"/>
<dbReference type="SUPFAM" id="SSF57667">
    <property type="entry name" value="beta-beta-alpha zinc fingers"/>
    <property type="match status" value="7"/>
</dbReference>
<dbReference type="FunFam" id="3.30.160.60:FF:000446">
    <property type="entry name" value="Zinc finger protein"/>
    <property type="match status" value="1"/>
</dbReference>
<evidence type="ECO:0000256" key="5">
    <source>
        <dbReference type="ARBA" id="ARBA00022833"/>
    </source>
</evidence>
<dbReference type="InterPro" id="IPR013087">
    <property type="entry name" value="Znf_C2H2_type"/>
</dbReference>
<dbReference type="CTD" id="41740"/>
<feature type="domain" description="C2H2-type" evidence="11">
    <location>
        <begin position="66"/>
        <end position="94"/>
    </location>
</feature>
<keyword evidence="6" id="KW-0805">Transcription regulation</keyword>
<dbReference type="FunFam" id="3.30.160.60:FF:001289">
    <property type="entry name" value="Zinc finger protein 574"/>
    <property type="match status" value="1"/>
</dbReference>
<dbReference type="Pfam" id="PF12874">
    <property type="entry name" value="zf-met"/>
    <property type="match status" value="1"/>
</dbReference>
<evidence type="ECO:0000256" key="1">
    <source>
        <dbReference type="ARBA" id="ARBA00004123"/>
    </source>
</evidence>
<dbReference type="Gene3D" id="3.30.160.60">
    <property type="entry name" value="Classic Zinc Finger"/>
    <property type="match status" value="7"/>
</dbReference>
<evidence type="ECO:0000259" key="11">
    <source>
        <dbReference type="PROSITE" id="PS50157"/>
    </source>
</evidence>
<feature type="region of interest" description="Disordered" evidence="10">
    <location>
        <begin position="470"/>
        <end position="489"/>
    </location>
</feature>
<dbReference type="AlphaFoldDB" id="A0AAJ6ZE92"/>
<dbReference type="RefSeq" id="XP_013170797.1">
    <property type="nucleotide sequence ID" value="XM_013315343.1"/>
</dbReference>
<keyword evidence="2" id="KW-0479">Metal-binding</keyword>
<keyword evidence="5" id="KW-0862">Zinc</keyword>
<evidence type="ECO:0000256" key="7">
    <source>
        <dbReference type="ARBA" id="ARBA00023163"/>
    </source>
</evidence>
<comment type="subcellular location">
    <subcellularLocation>
        <location evidence="1">Nucleus</location>
    </subcellularLocation>
</comment>
<protein>
    <submittedName>
        <fullName evidence="12 13">Zinc finger protein draculin</fullName>
    </submittedName>
</protein>
<reference evidence="12 13" key="1">
    <citation type="submission" date="2025-04" db="UniProtKB">
        <authorList>
            <consortium name="RefSeq"/>
        </authorList>
    </citation>
    <scope>IDENTIFICATION</scope>
</reference>
<evidence type="ECO:0000256" key="4">
    <source>
        <dbReference type="ARBA" id="ARBA00022771"/>
    </source>
</evidence>
<feature type="domain" description="C2H2-type" evidence="11">
    <location>
        <begin position="214"/>
        <end position="241"/>
    </location>
</feature>
<feature type="domain" description="C2H2-type" evidence="11">
    <location>
        <begin position="241"/>
        <end position="268"/>
    </location>
</feature>
<dbReference type="GO" id="GO:0005634">
    <property type="term" value="C:nucleus"/>
    <property type="evidence" value="ECO:0007669"/>
    <property type="project" value="UniProtKB-SubCell"/>
</dbReference>
<dbReference type="FunFam" id="3.30.160.60:FF:000100">
    <property type="entry name" value="Zinc finger 45-like"/>
    <property type="match status" value="1"/>
</dbReference>
<feature type="domain" description="C2H2-type" evidence="11">
    <location>
        <begin position="155"/>
        <end position="183"/>
    </location>
</feature>
<dbReference type="RefSeq" id="XP_013170798.1">
    <property type="nucleotide sequence ID" value="XM_013315344.1"/>
</dbReference>
<keyword evidence="7" id="KW-0804">Transcription</keyword>
<evidence type="ECO:0000313" key="12">
    <source>
        <dbReference type="RefSeq" id="XP_013170795.1"/>
    </source>
</evidence>
<feature type="compositionally biased region" description="Basic residues" evidence="10">
    <location>
        <begin position="1"/>
        <end position="18"/>
    </location>
</feature>
<keyword evidence="8" id="KW-0539">Nucleus</keyword>
<sequence>MPPKRKKVGRPKGSKNKKSLNGNVPEKSFTCGLCKKKFISEESVSEHSKICKKALLLNPDVIKATFKCEECNKRFTFEDTYKSHLENEHSKTPGSVTCDLCPVSCPNKKVLSKHIENYHGRDMFMCPHCDKLFTRQTHVMRHMSQKGCGGQISLYTCEICHSSFTRKDNLMVHLRLQHIASNHFSCKQCPYHTKNFSKLIIHWMRFHTEKPLNFECDHCGKTTRSRAAIAKHLEIHGLKKFRCDVCGYATFTLEVLRRHILTHVEDKPHKCEMCDRSYIQRIQLQKHMERHYGYICGECGHNANTKAGLLIHKREHLDLKKLTCHFEGCSYSKKEFRDEASLRKHIKDHVNNKPYSCEVCGKSFHNEAYMRKHVQTHTLERPRRCMYCVAARAYVRGEQLLRHVRMQHRNIFREHLTHVRQVLGSNVGTERVTKSELDAILNVLDAESERIIEGYGTGVLYGGMLEVEADASSQDTTSTNTNSESSPLMSEEELAESLKKLLSQLIDKETLDIFGWPDEPVDTVLEKVIEQCGARAADRDKWTRVQRLRENTKHLFVYVIDDKNIARMLDTHTIDQIIKHILAQVGTIATNTNKK</sequence>
<dbReference type="PANTHER" id="PTHR24379:SF121">
    <property type="entry name" value="C2H2-TYPE DOMAIN-CONTAINING PROTEIN"/>
    <property type="match status" value="1"/>
</dbReference>
<dbReference type="PANTHER" id="PTHR24379">
    <property type="entry name" value="KRAB AND ZINC FINGER DOMAIN-CONTAINING"/>
    <property type="match status" value="1"/>
</dbReference>
<evidence type="ECO:0000256" key="8">
    <source>
        <dbReference type="ARBA" id="ARBA00023242"/>
    </source>
</evidence>
<dbReference type="KEGG" id="pxu:106120125"/>
<feature type="domain" description="C2H2-type" evidence="11">
    <location>
        <begin position="327"/>
        <end position="354"/>
    </location>
</feature>
<evidence type="ECO:0000313" key="13">
    <source>
        <dbReference type="RefSeq" id="XP_013170796.1"/>
    </source>
</evidence>
<feature type="domain" description="C2H2-type" evidence="11">
    <location>
        <begin position="269"/>
        <end position="293"/>
    </location>
</feature>
<feature type="domain" description="C2H2-type" evidence="11">
    <location>
        <begin position="124"/>
        <end position="143"/>
    </location>
</feature>
<dbReference type="PROSITE" id="PS00028">
    <property type="entry name" value="ZINC_FINGER_C2H2_1"/>
    <property type="match status" value="4"/>
</dbReference>
<dbReference type="Proteomes" id="UP000694872">
    <property type="component" value="Unplaced"/>
</dbReference>
<keyword evidence="4 9" id="KW-0863">Zinc-finger</keyword>
<accession>A0AAJ6ZE92</accession>
<keyword evidence="3" id="KW-0677">Repeat</keyword>
<feature type="domain" description="C2H2-type" evidence="11">
    <location>
        <begin position="294"/>
        <end position="321"/>
    </location>
</feature>
<dbReference type="RefSeq" id="XP_013170796.1">
    <property type="nucleotide sequence ID" value="XM_013315342.1"/>
</dbReference>
<evidence type="ECO:0000256" key="9">
    <source>
        <dbReference type="PROSITE-ProRule" id="PRU00042"/>
    </source>
</evidence>
<dbReference type="InterPro" id="IPR036236">
    <property type="entry name" value="Znf_C2H2_sf"/>
</dbReference>
<dbReference type="PROSITE" id="PS50157">
    <property type="entry name" value="ZINC_FINGER_C2H2_2"/>
    <property type="match status" value="9"/>
</dbReference>
<dbReference type="GO" id="GO:0006357">
    <property type="term" value="P:regulation of transcription by RNA polymerase II"/>
    <property type="evidence" value="ECO:0007669"/>
    <property type="project" value="UniProtKB-ARBA"/>
</dbReference>
<organism evidence="15">
    <name type="scientific">Papilio xuthus</name>
    <name type="common">Asian swallowtail butterfly</name>
    <dbReference type="NCBI Taxonomy" id="66420"/>
    <lineage>
        <taxon>Eukaryota</taxon>
        <taxon>Metazoa</taxon>
        <taxon>Ecdysozoa</taxon>
        <taxon>Arthropoda</taxon>
        <taxon>Hexapoda</taxon>
        <taxon>Insecta</taxon>
        <taxon>Pterygota</taxon>
        <taxon>Neoptera</taxon>
        <taxon>Endopterygota</taxon>
        <taxon>Lepidoptera</taxon>
        <taxon>Glossata</taxon>
        <taxon>Ditrysia</taxon>
        <taxon>Papilionoidea</taxon>
        <taxon>Papilionidae</taxon>
        <taxon>Papilioninae</taxon>
        <taxon>Papilio</taxon>
    </lineage>
</organism>
<dbReference type="GeneID" id="106120125"/>
<dbReference type="Pfam" id="PF00096">
    <property type="entry name" value="zf-C2H2"/>
    <property type="match status" value="5"/>
</dbReference>
<dbReference type="SMART" id="SM00355">
    <property type="entry name" value="ZnF_C2H2"/>
    <property type="match status" value="13"/>
</dbReference>
<evidence type="ECO:0000256" key="2">
    <source>
        <dbReference type="ARBA" id="ARBA00022723"/>
    </source>
</evidence>
<name>A0AAJ6ZE92_PAPXU</name>
<feature type="domain" description="C2H2-type" evidence="11">
    <location>
        <begin position="355"/>
        <end position="382"/>
    </location>
</feature>
<gene>
    <name evidence="12 13 14 15" type="primary">LOC106120125</name>
</gene>
<dbReference type="RefSeq" id="XP_013170795.1">
    <property type="nucleotide sequence ID" value="XM_013315341.1"/>
</dbReference>
<feature type="region of interest" description="Disordered" evidence="10">
    <location>
        <begin position="1"/>
        <end position="22"/>
    </location>
</feature>